<keyword evidence="2" id="KW-1185">Reference proteome</keyword>
<evidence type="ECO:0000313" key="1">
    <source>
        <dbReference type="EMBL" id="MBB5869793.1"/>
    </source>
</evidence>
<comment type="caution">
    <text evidence="1">The sequence shown here is derived from an EMBL/GenBank/DDBJ whole genome shotgun (WGS) entry which is preliminary data.</text>
</comment>
<accession>A0A841BSA3</accession>
<gene>
    <name evidence="1" type="ORF">F4553_003172</name>
</gene>
<organism evidence="1 2">
    <name type="scientific">Allocatelliglobosispora scoriae</name>
    <dbReference type="NCBI Taxonomy" id="643052"/>
    <lineage>
        <taxon>Bacteria</taxon>
        <taxon>Bacillati</taxon>
        <taxon>Actinomycetota</taxon>
        <taxon>Actinomycetes</taxon>
        <taxon>Micromonosporales</taxon>
        <taxon>Micromonosporaceae</taxon>
        <taxon>Allocatelliglobosispora</taxon>
    </lineage>
</organism>
<sequence length="109" mass="11799">MQRFSLLLEDLPDRPQCDAVAEQFGDTGMRYYHEAGIGLISVERKSSSLGEAITEAIRDVETIGLRPVGVAQDDEARPVVATAACLALELRALALTRSDRTAITQLVNA</sequence>
<dbReference type="AlphaFoldDB" id="A0A841BSA3"/>
<reference evidence="1 2" key="1">
    <citation type="submission" date="2020-08" db="EMBL/GenBank/DDBJ databases">
        <title>Sequencing the genomes of 1000 actinobacteria strains.</title>
        <authorList>
            <person name="Klenk H.-P."/>
        </authorList>
    </citation>
    <scope>NUCLEOTIDE SEQUENCE [LARGE SCALE GENOMIC DNA]</scope>
    <source>
        <strain evidence="1 2">DSM 45362</strain>
    </source>
</reference>
<protein>
    <submittedName>
        <fullName evidence="1">Uncharacterized protein</fullName>
    </submittedName>
</protein>
<dbReference type="Proteomes" id="UP000587527">
    <property type="component" value="Unassembled WGS sequence"/>
</dbReference>
<name>A0A841BSA3_9ACTN</name>
<dbReference type="RefSeq" id="WP_184836690.1">
    <property type="nucleotide sequence ID" value="NZ_JACHMN010000002.1"/>
</dbReference>
<dbReference type="EMBL" id="JACHMN010000002">
    <property type="protein sequence ID" value="MBB5869793.1"/>
    <property type="molecule type" value="Genomic_DNA"/>
</dbReference>
<evidence type="ECO:0000313" key="2">
    <source>
        <dbReference type="Proteomes" id="UP000587527"/>
    </source>
</evidence>
<proteinExistence type="predicted"/>